<keyword evidence="3" id="KW-1185">Reference proteome</keyword>
<dbReference type="PANTHER" id="PTHR21310:SF42">
    <property type="entry name" value="BIFUNCTIONAL AAC_APH"/>
    <property type="match status" value="1"/>
</dbReference>
<name>A0ABU7SHK9_9ACTN</name>
<dbReference type="Proteomes" id="UP001339911">
    <property type="component" value="Unassembled WGS sequence"/>
</dbReference>
<dbReference type="Pfam" id="PF01636">
    <property type="entry name" value="APH"/>
    <property type="match status" value="1"/>
</dbReference>
<dbReference type="InterPro" id="IPR002575">
    <property type="entry name" value="Aminoglycoside_PTrfase"/>
</dbReference>
<dbReference type="InterPro" id="IPR011009">
    <property type="entry name" value="Kinase-like_dom_sf"/>
</dbReference>
<dbReference type="InterPro" id="IPR051678">
    <property type="entry name" value="AGP_Transferase"/>
</dbReference>
<proteinExistence type="predicted"/>
<dbReference type="PANTHER" id="PTHR21310">
    <property type="entry name" value="AMINOGLYCOSIDE PHOSPHOTRANSFERASE-RELATED-RELATED"/>
    <property type="match status" value="1"/>
</dbReference>
<comment type="caution">
    <text evidence="2">The sequence shown here is derived from an EMBL/GenBank/DDBJ whole genome shotgun (WGS) entry which is preliminary data.</text>
</comment>
<accession>A0ABU7SHK9</accession>
<gene>
    <name evidence="2" type="ORF">V1634_21670</name>
</gene>
<organism evidence="2 3">
    <name type="scientific">Plantactinospora veratri</name>
    <dbReference type="NCBI Taxonomy" id="1436122"/>
    <lineage>
        <taxon>Bacteria</taxon>
        <taxon>Bacillati</taxon>
        <taxon>Actinomycetota</taxon>
        <taxon>Actinomycetes</taxon>
        <taxon>Micromonosporales</taxon>
        <taxon>Micromonosporaceae</taxon>
        <taxon>Plantactinospora</taxon>
    </lineage>
</organism>
<feature type="domain" description="Aminoglycoside phosphotransferase" evidence="1">
    <location>
        <begin position="35"/>
        <end position="269"/>
    </location>
</feature>
<evidence type="ECO:0000313" key="2">
    <source>
        <dbReference type="EMBL" id="MEE6309445.1"/>
    </source>
</evidence>
<dbReference type="EMBL" id="JAZGQL010000016">
    <property type="protein sequence ID" value="MEE6309445.1"/>
    <property type="molecule type" value="Genomic_DNA"/>
</dbReference>
<evidence type="ECO:0000313" key="3">
    <source>
        <dbReference type="Proteomes" id="UP001339911"/>
    </source>
</evidence>
<dbReference type="RefSeq" id="WP_331209713.1">
    <property type="nucleotide sequence ID" value="NZ_JAZGQL010000016.1"/>
</dbReference>
<dbReference type="Gene3D" id="3.90.1200.10">
    <property type="match status" value="1"/>
</dbReference>
<reference evidence="2 3" key="1">
    <citation type="submission" date="2024-01" db="EMBL/GenBank/DDBJ databases">
        <title>Genome insights into Plantactinospora veratri sp. nov.</title>
        <authorList>
            <person name="Wang L."/>
        </authorList>
    </citation>
    <scope>NUCLEOTIDE SEQUENCE [LARGE SCALE GENOMIC DNA]</scope>
    <source>
        <strain evidence="2 3">NEAU-FHS4</strain>
    </source>
</reference>
<dbReference type="SUPFAM" id="SSF56112">
    <property type="entry name" value="Protein kinase-like (PK-like)"/>
    <property type="match status" value="1"/>
</dbReference>
<evidence type="ECO:0000259" key="1">
    <source>
        <dbReference type="Pfam" id="PF01636"/>
    </source>
</evidence>
<protein>
    <submittedName>
        <fullName evidence="2">Phosphotransferase</fullName>
    </submittedName>
</protein>
<sequence>MTAPTDRGGPQATGSRTRDELHTVAEALGSRLLETRRLAGGFSHETCLVTLADGEVVVRLGGPDPAIEAAVMAAARRYVPVPEVLLVLPAADGDPDARPATAIEYVSGSPLEQVLAADGVALSGLGVEVGRVVAGIGAVTYDRPGFFTDERLTVRAESPWSAQLPEVVVGCMAVTERLDRPTRDAWATLCGTHAPALARVDGHARLVHSDINPKNILVSRDGGSWRVVAVLDWEFGYSGCPYADAANMLRFGADYPAEFVGGFRAGYAAHQPADLPLPPDWAYLGRVLDMFALSDLVTRPAGNPVADQAAQVIRRWVEAGLPD</sequence>